<sequence>MKNRITILCFVLFTNFLIAQDTPKILMNFNHVSLSVSDVNVSADFYKSMFQLEEIINRTKIEGIRWFSLGEGKELHLISVVPGDIVINKAVHFALTTSTFDEFVKNLNDKNINYTNWDGDVQVVSIRPDGVKQVFVQDPDGYWIEVNSVAQN</sequence>
<accession>A0ABV9N7K2</accession>
<name>A0ABV9N7K2_9FLAO</name>
<dbReference type="EMBL" id="JBHSGP010000023">
    <property type="protein sequence ID" value="MFC4723600.1"/>
    <property type="molecule type" value="Genomic_DNA"/>
</dbReference>
<dbReference type="PANTHER" id="PTHR47802">
    <property type="entry name" value="GLYOXALASE FAMILY PROTEIN, EXPRESSED"/>
    <property type="match status" value="1"/>
</dbReference>
<organism evidence="2 3">
    <name type="scientific">Geojedonia litorea</name>
    <dbReference type="NCBI Taxonomy" id="1268269"/>
    <lineage>
        <taxon>Bacteria</taxon>
        <taxon>Pseudomonadati</taxon>
        <taxon>Bacteroidota</taxon>
        <taxon>Flavobacteriia</taxon>
        <taxon>Flavobacteriales</taxon>
        <taxon>Flavobacteriaceae</taxon>
        <taxon>Geojedonia</taxon>
    </lineage>
</organism>
<dbReference type="RefSeq" id="WP_387965191.1">
    <property type="nucleotide sequence ID" value="NZ_JBHSGP010000023.1"/>
</dbReference>
<dbReference type="PANTHER" id="PTHR47802:SF1">
    <property type="entry name" value="GLYOXALASE FAMILY PROTEIN, EXPRESSED"/>
    <property type="match status" value="1"/>
</dbReference>
<evidence type="ECO:0000313" key="3">
    <source>
        <dbReference type="Proteomes" id="UP001595953"/>
    </source>
</evidence>
<dbReference type="Proteomes" id="UP001595953">
    <property type="component" value="Unassembled WGS sequence"/>
</dbReference>
<dbReference type="SUPFAM" id="SSF54593">
    <property type="entry name" value="Glyoxalase/Bleomycin resistance protein/Dihydroxybiphenyl dioxygenase"/>
    <property type="match status" value="1"/>
</dbReference>
<evidence type="ECO:0000259" key="1">
    <source>
        <dbReference type="PROSITE" id="PS51819"/>
    </source>
</evidence>
<dbReference type="PROSITE" id="PS51819">
    <property type="entry name" value="VOC"/>
    <property type="match status" value="1"/>
</dbReference>
<dbReference type="Pfam" id="PF00903">
    <property type="entry name" value="Glyoxalase"/>
    <property type="match status" value="1"/>
</dbReference>
<evidence type="ECO:0000313" key="2">
    <source>
        <dbReference type="EMBL" id="MFC4723600.1"/>
    </source>
</evidence>
<dbReference type="InterPro" id="IPR004360">
    <property type="entry name" value="Glyas_Fos-R_dOase_dom"/>
</dbReference>
<feature type="domain" description="VOC" evidence="1">
    <location>
        <begin position="28"/>
        <end position="149"/>
    </location>
</feature>
<dbReference type="Gene3D" id="3.10.180.10">
    <property type="entry name" value="2,3-Dihydroxybiphenyl 1,2-Dioxygenase, domain 1"/>
    <property type="match status" value="1"/>
</dbReference>
<keyword evidence="3" id="KW-1185">Reference proteome</keyword>
<dbReference type="InterPro" id="IPR029068">
    <property type="entry name" value="Glyas_Bleomycin-R_OHBP_Dase"/>
</dbReference>
<dbReference type="InterPro" id="IPR037523">
    <property type="entry name" value="VOC_core"/>
</dbReference>
<gene>
    <name evidence="2" type="ORF">ACFO5O_14820</name>
</gene>
<protein>
    <submittedName>
        <fullName evidence="2">VOC family protein</fullName>
    </submittedName>
</protein>
<proteinExistence type="predicted"/>
<comment type="caution">
    <text evidence="2">The sequence shown here is derived from an EMBL/GenBank/DDBJ whole genome shotgun (WGS) entry which is preliminary data.</text>
</comment>
<reference evidence="3" key="1">
    <citation type="journal article" date="2019" name="Int. J. Syst. Evol. Microbiol.">
        <title>The Global Catalogue of Microorganisms (GCM) 10K type strain sequencing project: providing services to taxonomists for standard genome sequencing and annotation.</title>
        <authorList>
            <consortium name="The Broad Institute Genomics Platform"/>
            <consortium name="The Broad Institute Genome Sequencing Center for Infectious Disease"/>
            <person name="Wu L."/>
            <person name="Ma J."/>
        </authorList>
    </citation>
    <scope>NUCLEOTIDE SEQUENCE [LARGE SCALE GENOMIC DNA]</scope>
    <source>
        <strain evidence="3">CCUG 63682</strain>
    </source>
</reference>